<sequence length="1328" mass="150583">MANEATANCTPLQDWIQRARCSLSDEDYTASAIVLALQLTNYLCMLVENISSPVSSTNEPVNSSSPLNKTKADSEQPSSLPPVRIEDITPENIFASDDMNVHIKLEQSHLMDPPPLVQREVCFALGKIFFEIFSGGVSFNVFMNDLGLISDDKASCDDDEEGILFSNFLFEDLDLDSDSEVHRKKRTSLPRPSSTIGTRSAETFTKAKVYLELQGLPRSICHFVSDLLQAEKCIRFVSKTALLSLSEVQHDLTQMKTHPHLFLRDIADPRMALRFTSLFGGVEREIYGREQIMDNLMDKAARIYLHALPPSGICANGGPRQIIRSDNFLCEVILISGVSGSGKSTLLKKITSFLGANDWFVLTCKFDRQTAPLLTLVQSVDTFLARFVILGTMQREPEIQYAFDRISRCIISSIDGESFAQLCELLPNFCKLFPMSFGYIHDRKIRNGINDGSSIESLLSPEDLGTGSNRLKYLFQLILKAICSGGYPVSYVFEDFQWSNSISMELIRDMIQLDGYSSTFSSEEDSFNRGLLVLGSFRKHECDEEMLINQLRSEDQISRSINFTTIYIDVLPEQAIQTMLSKIFCLPIRYIRGLAQIAVQKTRGCPLYMTEFLRFIIQNNMMSYSVKDRRWIWDEITIDLQMISEGVVELLTRKLRHLPRNVIETLKVVSCIGQINVTTMKLLDLGQFVPDMLEALETAAQEGIVERAGPIYAFTHDMLQESTLNLIPKDEIQLLRKKIGKSFVAVPDIDVANNADLCILAVDQINMCKDTDGLLDPVERELFAQLNLAAGKHSIAASSYEQARSYFDAGISLLHSNPWGEQYSLCLELYELSAVVSFMDGKVETVSERLDSILSNAKSFDDTLNPRALRIKFLASQGLFVESIEEVFRVLSNYGEQFPGDITISHLKSEINATQLLLEDISKDTILNLPPMTDKRKLTTMTFMSLFLSISFYSAPMLMALYCCRMIKFTLQFGFCDETISSIAYASYAMFHYGEDIELATRFTRIAESLIIGHSNEHKLRAKLSNCICSITAFVEPSQALTERCLKGYNSAQIVGDIDKAMLSSSVYCLTYIYCIPDLVGAQKKIEYFLHQSIKHRRTAVLHNLLCLSDIFTALTGYTIDAEVKMKHNEEIFLFAEKTNNSFLIQQVIIGQMYLACYFRNYSTVMDFRKQYRIHIRDQSNMGVRRGLDVFRVFFEAALSLARSTNEKKWREIGAESVKTMAQLIECSEWNFRNKLHLLNAQLQFLENENSSAQFSFEAAILSAHEHRFYHEEALACELYGIFLIETNQIVKGIEQLRLAIEMYFYWGAKKKAHDVEDFIRIKSPALQ</sequence>
<evidence type="ECO:0000259" key="3">
    <source>
        <dbReference type="Pfam" id="PF13191"/>
    </source>
</evidence>
<dbReference type="EMBL" id="JALLPB020000011">
    <property type="protein sequence ID" value="KAL3826928.1"/>
    <property type="molecule type" value="Genomic_DNA"/>
</dbReference>
<dbReference type="InterPro" id="IPR053159">
    <property type="entry name" value="Hybrid_Histidine_Kinase"/>
</dbReference>
<accession>A0ABD3SR46</accession>
<reference evidence="4 5" key="1">
    <citation type="submission" date="2024-10" db="EMBL/GenBank/DDBJ databases">
        <title>Updated reference genomes for cyclostephanoid diatoms.</title>
        <authorList>
            <person name="Roberts W.R."/>
            <person name="Alverson A.J."/>
        </authorList>
    </citation>
    <scope>NUCLEOTIDE SEQUENCE [LARGE SCALE GENOMIC DNA]</scope>
    <source>
        <strain evidence="4 5">AJA228-03</strain>
    </source>
</reference>
<dbReference type="InterPro" id="IPR027417">
    <property type="entry name" value="P-loop_NTPase"/>
</dbReference>
<dbReference type="Pfam" id="PF13191">
    <property type="entry name" value="AAA_16"/>
    <property type="match status" value="1"/>
</dbReference>
<keyword evidence="5" id="KW-1185">Reference proteome</keyword>
<gene>
    <name evidence="4" type="ORF">ACHAXA_006008</name>
</gene>
<keyword evidence="2" id="KW-0472">Membrane</keyword>
<evidence type="ECO:0000256" key="2">
    <source>
        <dbReference type="SAM" id="Phobius"/>
    </source>
</evidence>
<evidence type="ECO:0000313" key="5">
    <source>
        <dbReference type="Proteomes" id="UP001530377"/>
    </source>
</evidence>
<feature type="region of interest" description="Disordered" evidence="1">
    <location>
        <begin position="53"/>
        <end position="83"/>
    </location>
</feature>
<evidence type="ECO:0000256" key="1">
    <source>
        <dbReference type="SAM" id="MobiDB-lite"/>
    </source>
</evidence>
<feature type="compositionally biased region" description="Polar residues" evidence="1">
    <location>
        <begin position="53"/>
        <end position="68"/>
    </location>
</feature>
<dbReference type="PANTHER" id="PTHR43642">
    <property type="entry name" value="HYBRID SIGNAL TRANSDUCTION HISTIDINE KINASE G"/>
    <property type="match status" value="1"/>
</dbReference>
<keyword evidence="2" id="KW-1133">Transmembrane helix</keyword>
<feature type="transmembrane region" description="Helical" evidence="2">
    <location>
        <begin position="941"/>
        <end position="963"/>
    </location>
</feature>
<organism evidence="4 5">
    <name type="scientific">Cyclostephanos tholiformis</name>
    <dbReference type="NCBI Taxonomy" id="382380"/>
    <lineage>
        <taxon>Eukaryota</taxon>
        <taxon>Sar</taxon>
        <taxon>Stramenopiles</taxon>
        <taxon>Ochrophyta</taxon>
        <taxon>Bacillariophyta</taxon>
        <taxon>Coscinodiscophyceae</taxon>
        <taxon>Thalassiosirophycidae</taxon>
        <taxon>Stephanodiscales</taxon>
        <taxon>Stephanodiscaceae</taxon>
        <taxon>Cyclostephanos</taxon>
    </lineage>
</organism>
<dbReference type="Proteomes" id="UP001530377">
    <property type="component" value="Unassembled WGS sequence"/>
</dbReference>
<protein>
    <recommendedName>
        <fullName evidence="3">Orc1-like AAA ATPase domain-containing protein</fullName>
    </recommendedName>
</protein>
<feature type="domain" description="Orc1-like AAA ATPase" evidence="3">
    <location>
        <begin position="330"/>
        <end position="514"/>
    </location>
</feature>
<comment type="caution">
    <text evidence="4">The sequence shown here is derived from an EMBL/GenBank/DDBJ whole genome shotgun (WGS) entry which is preliminary data.</text>
</comment>
<proteinExistence type="predicted"/>
<evidence type="ECO:0000313" key="4">
    <source>
        <dbReference type="EMBL" id="KAL3826928.1"/>
    </source>
</evidence>
<name>A0ABD3SR46_9STRA</name>
<dbReference type="SUPFAM" id="SSF52540">
    <property type="entry name" value="P-loop containing nucleoside triphosphate hydrolases"/>
    <property type="match status" value="1"/>
</dbReference>
<dbReference type="InterPro" id="IPR041664">
    <property type="entry name" value="AAA_16"/>
</dbReference>
<dbReference type="CDD" id="cd02019">
    <property type="entry name" value="NK"/>
    <property type="match status" value="1"/>
</dbReference>
<keyword evidence="2" id="KW-0812">Transmembrane</keyword>
<dbReference type="PANTHER" id="PTHR43642:SF1">
    <property type="entry name" value="HYBRID SIGNAL TRANSDUCTION HISTIDINE KINASE G"/>
    <property type="match status" value="1"/>
</dbReference>